<accession>K1YWH8</accession>
<evidence type="ECO:0000313" key="1">
    <source>
        <dbReference type="EMBL" id="EKD29609.1"/>
    </source>
</evidence>
<dbReference type="AlphaFoldDB" id="K1YWH8"/>
<dbReference type="EMBL" id="AMFJ01034337">
    <property type="protein sequence ID" value="EKD29609.1"/>
    <property type="molecule type" value="Genomic_DNA"/>
</dbReference>
<proteinExistence type="predicted"/>
<gene>
    <name evidence="1" type="ORF">ACD_78C00337G0002</name>
</gene>
<name>K1YWH8_9BACT</name>
<comment type="caution">
    <text evidence="1">The sequence shown here is derived from an EMBL/GenBank/DDBJ whole genome shotgun (WGS) entry which is preliminary data.</text>
</comment>
<organism evidence="1">
    <name type="scientific">uncultured bacterium</name>
    <name type="common">gcode 4</name>
    <dbReference type="NCBI Taxonomy" id="1234023"/>
    <lineage>
        <taxon>Bacteria</taxon>
        <taxon>environmental samples</taxon>
    </lineage>
</organism>
<protein>
    <submittedName>
        <fullName evidence="1">Uncharacterized protein</fullName>
    </submittedName>
</protein>
<sequence>MADIYVQDPETKKIIGCISFSPSEFENIRNVSRLIGDVGVHIFNIVSGMDEYFVVQKKDIHIIH</sequence>
<reference evidence="1" key="1">
    <citation type="journal article" date="2012" name="Science">
        <title>Fermentation, hydrogen, and sulfur metabolism in multiple uncultivated bacterial phyla.</title>
        <authorList>
            <person name="Wrighton K.C."/>
            <person name="Thomas B.C."/>
            <person name="Sharon I."/>
            <person name="Miller C.S."/>
            <person name="Castelle C.J."/>
            <person name="VerBerkmoes N.C."/>
            <person name="Wilkins M.J."/>
            <person name="Hettich R.L."/>
            <person name="Lipton M.S."/>
            <person name="Williams K.H."/>
            <person name="Long P.E."/>
            <person name="Banfield J.F."/>
        </authorList>
    </citation>
    <scope>NUCLEOTIDE SEQUENCE [LARGE SCALE GENOMIC DNA]</scope>
</reference>